<evidence type="ECO:0000313" key="1">
    <source>
        <dbReference type="EMBL" id="GGI85788.1"/>
    </source>
</evidence>
<reference evidence="1" key="2">
    <citation type="submission" date="2020-09" db="EMBL/GenBank/DDBJ databases">
        <authorList>
            <person name="Sun Q."/>
            <person name="Ohkuma M."/>
        </authorList>
    </citation>
    <scope>NUCLEOTIDE SEQUENCE</scope>
    <source>
        <strain evidence="1">JCM 30804</strain>
    </source>
</reference>
<comment type="caution">
    <text evidence="1">The sequence shown here is derived from an EMBL/GenBank/DDBJ whole genome shotgun (WGS) entry which is preliminary data.</text>
</comment>
<protein>
    <submittedName>
        <fullName evidence="1">Uncharacterized protein</fullName>
    </submittedName>
</protein>
<dbReference type="EMBL" id="BMPZ01000006">
    <property type="protein sequence ID" value="GGI85788.1"/>
    <property type="molecule type" value="Genomic_DNA"/>
</dbReference>
<dbReference type="RefSeq" id="WP_188921208.1">
    <property type="nucleotide sequence ID" value="NZ_BMPZ01000006.1"/>
</dbReference>
<gene>
    <name evidence="1" type="ORF">GCM10009332_23850</name>
</gene>
<proteinExistence type="predicted"/>
<keyword evidence="2" id="KW-1185">Reference proteome</keyword>
<evidence type="ECO:0000313" key="2">
    <source>
        <dbReference type="Proteomes" id="UP000613743"/>
    </source>
</evidence>
<dbReference type="AlphaFoldDB" id="A0A917JT60"/>
<sequence length="158" mass="17244">MSAAIIGETVLGLLIPVSTIKSVTTNTKAVSAKAKIDKGIRHLTKGMDLTLSGVIDLIELEIDKLLDTETSSLSDEELANFKEIVDKVHPLITGLTGSDFPTETLNLISKMNERINLWLNLERQMRDGLAVPKTIDLQKIDKAVNTGKKDFGASWVEA</sequence>
<name>A0A917JT60_9GAMM</name>
<reference evidence="1" key="1">
    <citation type="journal article" date="2014" name="Int. J. Syst. Evol. Microbiol.">
        <title>Complete genome sequence of Corynebacterium casei LMG S-19264T (=DSM 44701T), isolated from a smear-ripened cheese.</title>
        <authorList>
            <consortium name="US DOE Joint Genome Institute (JGI-PGF)"/>
            <person name="Walter F."/>
            <person name="Albersmeier A."/>
            <person name="Kalinowski J."/>
            <person name="Ruckert C."/>
        </authorList>
    </citation>
    <scope>NUCLEOTIDE SEQUENCE</scope>
    <source>
        <strain evidence="1">JCM 30804</strain>
    </source>
</reference>
<accession>A0A917JT60</accession>
<dbReference type="Proteomes" id="UP000613743">
    <property type="component" value="Unassembled WGS sequence"/>
</dbReference>
<organism evidence="1 2">
    <name type="scientific">Shewanella gelidii</name>
    <dbReference type="NCBI Taxonomy" id="1642821"/>
    <lineage>
        <taxon>Bacteria</taxon>
        <taxon>Pseudomonadati</taxon>
        <taxon>Pseudomonadota</taxon>
        <taxon>Gammaproteobacteria</taxon>
        <taxon>Alteromonadales</taxon>
        <taxon>Shewanellaceae</taxon>
        <taxon>Shewanella</taxon>
    </lineage>
</organism>